<evidence type="ECO:0000259" key="1">
    <source>
        <dbReference type="PROSITE" id="PS51502"/>
    </source>
</evidence>
<dbReference type="EMBL" id="CP060783">
    <property type="protein sequence ID" value="QNP48578.1"/>
    <property type="molecule type" value="Genomic_DNA"/>
</dbReference>
<gene>
    <name evidence="2" type="ORF">H9K75_22220</name>
</gene>
<dbReference type="InterPro" id="IPR011008">
    <property type="entry name" value="Dimeric_a/b-barrel"/>
</dbReference>
<keyword evidence="3" id="KW-1185">Reference proteome</keyword>
<name>A0A7H0GJW2_9BURK</name>
<reference evidence="2 3" key="1">
    <citation type="submission" date="2020-08" db="EMBL/GenBank/DDBJ databases">
        <title>Genome sequence of Diaphorobacter aerolatus KACC 16536T.</title>
        <authorList>
            <person name="Hyun D.-W."/>
            <person name="Bae J.-W."/>
        </authorList>
    </citation>
    <scope>NUCLEOTIDE SEQUENCE [LARGE SCALE GENOMIC DNA]</scope>
    <source>
        <strain evidence="2 3">KACC 16536</strain>
    </source>
</reference>
<protein>
    <submittedName>
        <fullName evidence="2">Dabb family protein</fullName>
    </submittedName>
</protein>
<dbReference type="SMART" id="SM00886">
    <property type="entry name" value="Dabb"/>
    <property type="match status" value="1"/>
</dbReference>
<dbReference type="Proteomes" id="UP000516028">
    <property type="component" value="Chromosome"/>
</dbReference>
<evidence type="ECO:0000313" key="2">
    <source>
        <dbReference type="EMBL" id="QNP48578.1"/>
    </source>
</evidence>
<dbReference type="InterPro" id="IPR013097">
    <property type="entry name" value="Dabb"/>
</dbReference>
<dbReference type="RefSeq" id="WP_187724174.1">
    <property type="nucleotide sequence ID" value="NZ_CP060783.1"/>
</dbReference>
<accession>A0A7H0GJW2</accession>
<dbReference type="Gene3D" id="3.30.70.100">
    <property type="match status" value="1"/>
</dbReference>
<organism evidence="2 3">
    <name type="scientific">Diaphorobacter aerolatus</name>
    <dbReference type="NCBI Taxonomy" id="1288495"/>
    <lineage>
        <taxon>Bacteria</taxon>
        <taxon>Pseudomonadati</taxon>
        <taxon>Pseudomonadota</taxon>
        <taxon>Betaproteobacteria</taxon>
        <taxon>Burkholderiales</taxon>
        <taxon>Comamonadaceae</taxon>
        <taxon>Diaphorobacter</taxon>
    </lineage>
</organism>
<evidence type="ECO:0000313" key="3">
    <source>
        <dbReference type="Proteomes" id="UP000516028"/>
    </source>
</evidence>
<dbReference type="Pfam" id="PF07876">
    <property type="entry name" value="Dabb"/>
    <property type="match status" value="1"/>
</dbReference>
<sequence length="96" mass="10964">MLQHIVQLGFKKDLTETDHAFIAQQCDLLKQAIPGLLDMRFVANESNRTPEFSHAFVATFSELQAHDLYQAAPEHDALRQFVAEHKTRLVVLDFTV</sequence>
<dbReference type="SUPFAM" id="SSF54909">
    <property type="entry name" value="Dimeric alpha+beta barrel"/>
    <property type="match status" value="1"/>
</dbReference>
<dbReference type="AlphaFoldDB" id="A0A7H0GJW2"/>
<dbReference type="PROSITE" id="PS51502">
    <property type="entry name" value="S_R_A_B_BARREL"/>
    <property type="match status" value="1"/>
</dbReference>
<dbReference type="KEGG" id="daer:H9K75_22220"/>
<feature type="domain" description="Stress-response A/B barrel" evidence="1">
    <location>
        <begin position="2"/>
        <end position="94"/>
    </location>
</feature>
<proteinExistence type="predicted"/>